<dbReference type="Pfam" id="PF13522">
    <property type="entry name" value="GATase_6"/>
    <property type="match status" value="1"/>
</dbReference>
<dbReference type="EMBL" id="QUAJ01000013">
    <property type="protein sequence ID" value="REI41089.1"/>
    <property type="molecule type" value="Genomic_DNA"/>
</dbReference>
<dbReference type="NCBIfam" id="NF001484">
    <property type="entry name" value="PRK00331.1"/>
    <property type="match status" value="1"/>
</dbReference>
<dbReference type="InterPro" id="IPR029055">
    <property type="entry name" value="Ntn_hydrolases_N"/>
</dbReference>
<dbReference type="RefSeq" id="WP_114642445.1">
    <property type="nucleotide sequence ID" value="NZ_JAACIO010000014.1"/>
</dbReference>
<dbReference type="InterPro" id="IPR035490">
    <property type="entry name" value="GlmS/FrlB_SIS"/>
</dbReference>
<evidence type="ECO:0000256" key="2">
    <source>
        <dbReference type="ARBA" id="ARBA00012916"/>
    </source>
</evidence>
<feature type="active site" description="Nucleophile; for GATase activity" evidence="8">
    <location>
        <position position="2"/>
    </location>
</feature>
<dbReference type="NCBIfam" id="TIGR01135">
    <property type="entry name" value="glmS"/>
    <property type="match status" value="1"/>
</dbReference>
<comment type="caution">
    <text evidence="11">The sequence shown here is derived from an EMBL/GenBank/DDBJ whole genome shotgun (WGS) entry which is preliminary data.</text>
</comment>
<feature type="domain" description="SIS" evidence="10">
    <location>
        <begin position="450"/>
        <end position="598"/>
    </location>
</feature>
<dbReference type="InterPro" id="IPR017932">
    <property type="entry name" value="GATase_2_dom"/>
</dbReference>
<proteinExistence type="inferred from homology"/>
<gene>
    <name evidence="8 11" type="primary">glmS</name>
    <name evidence="11" type="ORF">DYH56_08655</name>
</gene>
<keyword evidence="5 8" id="KW-0808">Transferase</keyword>
<dbReference type="PANTHER" id="PTHR10937:SF0">
    <property type="entry name" value="GLUTAMINE--FRUCTOSE-6-PHOSPHATE TRANSAMINASE (ISOMERIZING)"/>
    <property type="match status" value="1"/>
</dbReference>
<feature type="active site" description="For Fru-6P isomerization activity" evidence="8">
    <location>
        <position position="603"/>
    </location>
</feature>
<sequence length="608" mass="66657">MCGIVGYIGNKETKEVLYSGLSKLEYRGYDSAGISILSDDGLMKTFKSVGKLANLGGIIKDSEILGHVGIGHTRWATHGVPSTRNSHPHNSQDNKLSLVHNGIIENYAELREGLKNKGYKFLSDTDTEVIVHLLADNYTGDLVESVFKILPILDGAYAIGVISSEEPDVLVTARKGSPLVIGLGTDEKYIASDVPAILEYTDRVIFLEDGDVALLKKDEIKIWDLERNEKTTEETKIEWSLEAAEKGGYEHFTLKEIHEQPAVISETLKGKIKGDSAIIDEITLTEEELKNITKIHMVACGTSYHAALVGKYMIEQELRIPVEVEVASEFRYKNPIIAKTDLVILISQSGETADTLAGLREAKKSGAKAIGIINVMGSTISREADGTVYTNAGLEIGVASTKAFVSQLVALYILTLYLGEKKDILGVERRRYIIENLRKLPNIVDKILEIEDDIKEKASILDGVVSSIFIGRNINTAIAYEGALKLKEISYIHAEGYQSGELKHGPIALINEECPLIAIATKSDTYDKVKSNIEEVRARGGKVLTVATVGDVEIAEISDEVIYIPEIDELFSPVINVIPLQILSYYAAVNRGVDVDKPRNLAKSVTVE</sequence>
<comment type="subunit">
    <text evidence="8">Homodimer.</text>
</comment>
<evidence type="ECO:0000256" key="8">
    <source>
        <dbReference type="HAMAP-Rule" id="MF_00164"/>
    </source>
</evidence>
<evidence type="ECO:0000256" key="7">
    <source>
        <dbReference type="ARBA" id="ARBA00022962"/>
    </source>
</evidence>
<dbReference type="SUPFAM" id="SSF53697">
    <property type="entry name" value="SIS domain"/>
    <property type="match status" value="1"/>
</dbReference>
<accession>A0ABX9KGM4</accession>
<evidence type="ECO:0000256" key="3">
    <source>
        <dbReference type="ARBA" id="ARBA00016090"/>
    </source>
</evidence>
<dbReference type="InterPro" id="IPR005855">
    <property type="entry name" value="GFAT"/>
</dbReference>
<dbReference type="GO" id="GO:0004360">
    <property type="term" value="F:glutamine-fructose-6-phosphate transaminase (isomerizing) activity"/>
    <property type="evidence" value="ECO:0007669"/>
    <property type="project" value="UniProtKB-EC"/>
</dbReference>
<dbReference type="Gene3D" id="3.60.20.10">
    <property type="entry name" value="Glutamine Phosphoribosylpyrophosphate, subunit 1, domain 1"/>
    <property type="match status" value="1"/>
</dbReference>
<evidence type="ECO:0000256" key="1">
    <source>
        <dbReference type="ARBA" id="ARBA00001031"/>
    </source>
</evidence>
<feature type="domain" description="Glutamine amidotransferase type-2" evidence="9">
    <location>
        <begin position="2"/>
        <end position="218"/>
    </location>
</feature>
<evidence type="ECO:0000259" key="10">
    <source>
        <dbReference type="PROSITE" id="PS51464"/>
    </source>
</evidence>
<keyword evidence="6" id="KW-0677">Repeat</keyword>
<keyword evidence="4 8" id="KW-0032">Aminotransferase</keyword>
<evidence type="ECO:0000256" key="5">
    <source>
        <dbReference type="ARBA" id="ARBA00022679"/>
    </source>
</evidence>
<dbReference type="PROSITE" id="PS51278">
    <property type="entry name" value="GATASE_TYPE_2"/>
    <property type="match status" value="1"/>
</dbReference>
<protein>
    <recommendedName>
        <fullName evidence="3 8">Glutamine--fructose-6-phosphate aminotransferase [isomerizing]</fullName>
        <ecNumber evidence="2 8">2.6.1.16</ecNumber>
    </recommendedName>
    <alternativeName>
        <fullName evidence="8">D-fructose-6-phosphate amidotransferase</fullName>
    </alternativeName>
    <alternativeName>
        <fullName evidence="8">GFAT</fullName>
    </alternativeName>
    <alternativeName>
        <fullName evidence="8">Glucosamine-6-phosphate synthase</fullName>
    </alternativeName>
    <alternativeName>
        <fullName evidence="8">Hexosephosphate aminotransferase</fullName>
    </alternativeName>
    <alternativeName>
        <fullName evidence="8">L-glutamine--D-fructose-6-phosphate amidotransferase</fullName>
    </alternativeName>
</protein>
<comment type="catalytic activity">
    <reaction evidence="1 8">
        <text>D-fructose 6-phosphate + L-glutamine = D-glucosamine 6-phosphate + L-glutamate</text>
        <dbReference type="Rhea" id="RHEA:13237"/>
        <dbReference type="ChEBI" id="CHEBI:29985"/>
        <dbReference type="ChEBI" id="CHEBI:58359"/>
        <dbReference type="ChEBI" id="CHEBI:58725"/>
        <dbReference type="ChEBI" id="CHEBI:61527"/>
        <dbReference type="EC" id="2.6.1.16"/>
    </reaction>
</comment>
<evidence type="ECO:0000313" key="12">
    <source>
        <dbReference type="Proteomes" id="UP000263486"/>
    </source>
</evidence>
<dbReference type="Gene3D" id="3.40.50.10490">
    <property type="entry name" value="Glucose-6-phosphate isomerase like protein, domain 1"/>
    <property type="match status" value="2"/>
</dbReference>
<name>A0ABX9KGM4_9FUSO</name>
<evidence type="ECO:0000256" key="4">
    <source>
        <dbReference type="ARBA" id="ARBA00022576"/>
    </source>
</evidence>
<comment type="function">
    <text evidence="8">Catalyzes the first step in hexosamine metabolism, converting fructose-6P into glucosamine-6P using glutamine as a nitrogen source.</text>
</comment>
<dbReference type="CDD" id="cd05008">
    <property type="entry name" value="SIS_GlmS_GlmD_1"/>
    <property type="match status" value="1"/>
</dbReference>
<dbReference type="SUPFAM" id="SSF56235">
    <property type="entry name" value="N-terminal nucleophile aminohydrolases (Ntn hydrolases)"/>
    <property type="match status" value="1"/>
</dbReference>
<comment type="subcellular location">
    <subcellularLocation>
        <location evidence="8">Cytoplasm</location>
    </subcellularLocation>
</comment>
<evidence type="ECO:0000259" key="9">
    <source>
        <dbReference type="PROSITE" id="PS51278"/>
    </source>
</evidence>
<dbReference type="HAMAP" id="MF_00164">
    <property type="entry name" value="GlmS"/>
    <property type="match status" value="1"/>
</dbReference>
<feature type="initiator methionine" description="Removed" evidence="8">
    <location>
        <position position="1"/>
    </location>
</feature>
<reference evidence="11 12" key="1">
    <citation type="submission" date="2018-08" db="EMBL/GenBank/DDBJ databases">
        <title>Draft genome sequence of Psychrilyobacter sp. strain SD5 isolated from Black Sea water.</title>
        <authorList>
            <person name="Yadav S."/>
            <person name="Villanueva L."/>
            <person name="Damste J.S.S."/>
        </authorList>
    </citation>
    <scope>NUCLEOTIDE SEQUENCE [LARGE SCALE GENOMIC DNA]</scope>
    <source>
        <strain evidence="11 12">SD5</strain>
    </source>
</reference>
<keyword evidence="7" id="KW-0315">Glutamine amidotransferase</keyword>
<evidence type="ECO:0000313" key="11">
    <source>
        <dbReference type="EMBL" id="REI41089.1"/>
    </source>
</evidence>
<evidence type="ECO:0000256" key="6">
    <source>
        <dbReference type="ARBA" id="ARBA00022737"/>
    </source>
</evidence>
<dbReference type="PROSITE" id="PS51464">
    <property type="entry name" value="SIS"/>
    <property type="match status" value="2"/>
</dbReference>
<dbReference type="InterPro" id="IPR046348">
    <property type="entry name" value="SIS_dom_sf"/>
</dbReference>
<dbReference type="Pfam" id="PF01380">
    <property type="entry name" value="SIS"/>
    <property type="match status" value="2"/>
</dbReference>
<dbReference type="EC" id="2.6.1.16" evidence="2 8"/>
<organism evidence="11 12">
    <name type="scientific">Psychrilyobacter piezotolerans</name>
    <dbReference type="NCBI Taxonomy" id="2293438"/>
    <lineage>
        <taxon>Bacteria</taxon>
        <taxon>Fusobacteriati</taxon>
        <taxon>Fusobacteriota</taxon>
        <taxon>Fusobacteriia</taxon>
        <taxon>Fusobacteriales</taxon>
        <taxon>Fusobacteriaceae</taxon>
        <taxon>Psychrilyobacter</taxon>
    </lineage>
</organism>
<keyword evidence="12" id="KW-1185">Reference proteome</keyword>
<keyword evidence="8" id="KW-0963">Cytoplasm</keyword>
<dbReference type="InterPro" id="IPR001347">
    <property type="entry name" value="SIS_dom"/>
</dbReference>
<dbReference type="InterPro" id="IPR035466">
    <property type="entry name" value="GlmS/AgaS_SIS"/>
</dbReference>
<dbReference type="PANTHER" id="PTHR10937">
    <property type="entry name" value="GLUCOSAMINE--FRUCTOSE-6-PHOSPHATE AMINOTRANSFERASE, ISOMERIZING"/>
    <property type="match status" value="1"/>
</dbReference>
<dbReference type="Proteomes" id="UP000263486">
    <property type="component" value="Unassembled WGS sequence"/>
</dbReference>
<dbReference type="InterPro" id="IPR047084">
    <property type="entry name" value="GFAT_N"/>
</dbReference>
<feature type="domain" description="SIS" evidence="10">
    <location>
        <begin position="285"/>
        <end position="424"/>
    </location>
</feature>
<dbReference type="CDD" id="cd00714">
    <property type="entry name" value="GFAT"/>
    <property type="match status" value="1"/>
</dbReference>
<dbReference type="CDD" id="cd05009">
    <property type="entry name" value="SIS_GlmS_GlmD_2"/>
    <property type="match status" value="1"/>
</dbReference>